<dbReference type="GO" id="GO:0005840">
    <property type="term" value="C:ribosome"/>
    <property type="evidence" value="ECO:0007669"/>
    <property type="project" value="UniProtKB-KW"/>
</dbReference>
<dbReference type="GO" id="GO:1990904">
    <property type="term" value="C:ribonucleoprotein complex"/>
    <property type="evidence" value="ECO:0007669"/>
    <property type="project" value="UniProtKB-KW"/>
</dbReference>
<keyword evidence="3" id="KW-0687">Ribonucleoprotein</keyword>
<dbReference type="EMBL" id="UINC01174333">
    <property type="protein sequence ID" value="SVD80401.1"/>
    <property type="molecule type" value="Genomic_DNA"/>
</dbReference>
<dbReference type="AlphaFoldDB" id="A0A382YC12"/>
<name>A0A382YC12_9ZZZZ</name>
<gene>
    <name evidence="5" type="ORF">METZ01_LOCUS433255</name>
</gene>
<dbReference type="Pfam" id="PF01281">
    <property type="entry name" value="Ribosomal_L9_N"/>
    <property type="match status" value="1"/>
</dbReference>
<evidence type="ECO:0000259" key="4">
    <source>
        <dbReference type="Pfam" id="PF01281"/>
    </source>
</evidence>
<feature type="domain" description="Ribosomal protein L9" evidence="4">
    <location>
        <begin position="2"/>
        <end position="30"/>
    </location>
</feature>
<dbReference type="InterPro" id="IPR009027">
    <property type="entry name" value="Ribosomal_bL9/RNase_H1_N"/>
</dbReference>
<dbReference type="InterPro" id="IPR020070">
    <property type="entry name" value="Ribosomal_bL9_N"/>
</dbReference>
<reference evidence="5" key="1">
    <citation type="submission" date="2018-05" db="EMBL/GenBank/DDBJ databases">
        <authorList>
            <person name="Lanie J.A."/>
            <person name="Ng W.-L."/>
            <person name="Kazmierczak K.M."/>
            <person name="Andrzejewski T.M."/>
            <person name="Davidsen T.M."/>
            <person name="Wayne K.J."/>
            <person name="Tettelin H."/>
            <person name="Glass J.I."/>
            <person name="Rusch D."/>
            <person name="Podicherti R."/>
            <person name="Tsui H.-C.T."/>
            <person name="Winkler M.E."/>
        </authorList>
    </citation>
    <scope>NUCLEOTIDE SEQUENCE</scope>
</reference>
<proteinExistence type="inferred from homology"/>
<sequence>MGDVVNVKPGYARNYLLPKNKAISATTTNKE</sequence>
<dbReference type="InterPro" id="IPR036935">
    <property type="entry name" value="Ribosomal_bL9_N_sf"/>
</dbReference>
<dbReference type="Gene3D" id="3.40.5.10">
    <property type="entry name" value="Ribosomal protein L9, N-terminal domain"/>
    <property type="match status" value="1"/>
</dbReference>
<protein>
    <recommendedName>
        <fullName evidence="4">Ribosomal protein L9 domain-containing protein</fullName>
    </recommendedName>
</protein>
<accession>A0A382YC12</accession>
<evidence type="ECO:0000256" key="1">
    <source>
        <dbReference type="ARBA" id="ARBA00010605"/>
    </source>
</evidence>
<evidence type="ECO:0000256" key="3">
    <source>
        <dbReference type="ARBA" id="ARBA00023274"/>
    </source>
</evidence>
<comment type="similarity">
    <text evidence="1">Belongs to the bacterial ribosomal protein bL9 family.</text>
</comment>
<feature type="non-terminal residue" evidence="5">
    <location>
        <position position="31"/>
    </location>
</feature>
<dbReference type="SUPFAM" id="SSF55658">
    <property type="entry name" value="L9 N-domain-like"/>
    <property type="match status" value="1"/>
</dbReference>
<evidence type="ECO:0000256" key="2">
    <source>
        <dbReference type="ARBA" id="ARBA00022980"/>
    </source>
</evidence>
<organism evidence="5">
    <name type="scientific">marine metagenome</name>
    <dbReference type="NCBI Taxonomy" id="408172"/>
    <lineage>
        <taxon>unclassified sequences</taxon>
        <taxon>metagenomes</taxon>
        <taxon>ecological metagenomes</taxon>
    </lineage>
</organism>
<evidence type="ECO:0000313" key="5">
    <source>
        <dbReference type="EMBL" id="SVD80401.1"/>
    </source>
</evidence>
<keyword evidence="2" id="KW-0689">Ribosomal protein</keyword>